<dbReference type="Proteomes" id="UP000660729">
    <property type="component" value="Unassembled WGS sequence"/>
</dbReference>
<protein>
    <submittedName>
        <fullName evidence="2">Uncharacterized protein</fullName>
    </submittedName>
</protein>
<gene>
    <name evidence="2" type="ORF">HII31_08443</name>
</gene>
<feature type="compositionally biased region" description="Low complexity" evidence="1">
    <location>
        <begin position="586"/>
        <end position="595"/>
    </location>
</feature>
<keyword evidence="3" id="KW-1185">Reference proteome</keyword>
<feature type="region of interest" description="Disordered" evidence="1">
    <location>
        <begin position="365"/>
        <end position="392"/>
    </location>
</feature>
<evidence type="ECO:0000313" key="3">
    <source>
        <dbReference type="Proteomes" id="UP000660729"/>
    </source>
</evidence>
<proteinExistence type="predicted"/>
<feature type="compositionally biased region" description="Polar residues" evidence="1">
    <location>
        <begin position="377"/>
        <end position="389"/>
    </location>
</feature>
<accession>A0A8H6RG40</accession>
<feature type="compositionally biased region" description="Polar residues" evidence="1">
    <location>
        <begin position="611"/>
        <end position="620"/>
    </location>
</feature>
<reference evidence="2" key="1">
    <citation type="submission" date="2020-04" db="EMBL/GenBank/DDBJ databases">
        <title>Draft genome resource of the tomato pathogen Pseudocercospora fuligena.</title>
        <authorList>
            <person name="Zaccaron A."/>
        </authorList>
    </citation>
    <scope>NUCLEOTIDE SEQUENCE</scope>
    <source>
        <strain evidence="2">PF001</strain>
    </source>
</reference>
<sequence>MRSEATAARTSIDVAQFPPYPFEEDVIFLALSTTVSADSTGAKYVEVGVATLDTSRLAHQQLPPGHDGGHWAEKIEFTTFIAHPTATSYAHDLEIGPHIPDWVLGCTRNSLASWLEKVWQRSEEPQVSALPPHLRRNIVVITRSKEKLQDDLGQLGFELAQHYAILDAFSITDVYRQYLTAQPLGDTNIPKSFRAIREALRINEPIRQEQDKRSPSARTAHAILQAAIRCAVNDACLPGQRVPEGAGMFARRGVVALNEQEALTRVLSIRTTYTLSEIQSRVAETLPSTVQHPNGGSISSLSSSHLGPLVVSTTEAQPEVRQENAQAIFANPELDVIAASTSRPSPGSTSHLLAKSRQLLQDIRRPGTDRIGPDTDCPSQPAQPQSNASELPENVKLDIRAYHRATAAVVREIAYIARPYCNISEYWSLDDVSDRITTERLLALSTTIRRVAHTIRDNISQLNNHQLRRDLDSCISNRTRACKYYASRLGNSDTAMQNDRQQEAVCFLQEIHGVLFTEELQRNITPISPGQDVDNVAVPQSIQSSGDASDPRSDTQPSPYSHGPNTPKSSCEDEPSPPKAVQQPPSASSTSCSASEDLVLTPPSSLDGEAATSSISTLQPSRRAPEITTQDVIYIDEPRKASFPRPSGKFRSENARKRCVEEYQRDTRWFTWTLVELSKRHFDGEADHGSIESFQQTRRGSFGFYRCLAKIVRYKYARCLDLGKDFSNMRAQLDSAILGRQEIRAWHERQGQADESHVAFLELLMELKDILEGRSSGRRLCHWGDAMRGVYEPSESDWESMDED</sequence>
<evidence type="ECO:0000313" key="2">
    <source>
        <dbReference type="EMBL" id="KAF7190112.1"/>
    </source>
</evidence>
<feature type="compositionally biased region" description="Polar residues" evidence="1">
    <location>
        <begin position="554"/>
        <end position="569"/>
    </location>
</feature>
<comment type="caution">
    <text evidence="2">The sequence shown here is derived from an EMBL/GenBank/DDBJ whole genome shotgun (WGS) entry which is preliminary data.</text>
</comment>
<name>A0A8H6RG40_9PEZI</name>
<feature type="region of interest" description="Disordered" evidence="1">
    <location>
        <begin position="541"/>
        <end position="629"/>
    </location>
</feature>
<organism evidence="2 3">
    <name type="scientific">Pseudocercospora fuligena</name>
    <dbReference type="NCBI Taxonomy" id="685502"/>
    <lineage>
        <taxon>Eukaryota</taxon>
        <taxon>Fungi</taxon>
        <taxon>Dikarya</taxon>
        <taxon>Ascomycota</taxon>
        <taxon>Pezizomycotina</taxon>
        <taxon>Dothideomycetes</taxon>
        <taxon>Dothideomycetidae</taxon>
        <taxon>Mycosphaerellales</taxon>
        <taxon>Mycosphaerellaceae</taxon>
        <taxon>Pseudocercospora</taxon>
    </lineage>
</organism>
<dbReference type="EMBL" id="JABCIY010000175">
    <property type="protein sequence ID" value="KAF7190112.1"/>
    <property type="molecule type" value="Genomic_DNA"/>
</dbReference>
<evidence type="ECO:0000256" key="1">
    <source>
        <dbReference type="SAM" id="MobiDB-lite"/>
    </source>
</evidence>
<dbReference type="AlphaFoldDB" id="A0A8H6RG40"/>